<dbReference type="KEGG" id="thao:NI17_010030"/>
<evidence type="ECO:0000313" key="2">
    <source>
        <dbReference type="Proteomes" id="UP000265719"/>
    </source>
</evidence>
<gene>
    <name evidence="1" type="ORF">NI17_010030</name>
</gene>
<sequence length="64" mass="7079">MTRLDLTPITQEQLARLTGTTQATTSRIEHGHTRLRDLDRIRAFLTGLGAPIPQGHRPAGRLPP</sequence>
<dbReference type="CDD" id="cd00093">
    <property type="entry name" value="HTH_XRE"/>
    <property type="match status" value="1"/>
</dbReference>
<dbReference type="Proteomes" id="UP000265719">
    <property type="component" value="Chromosome"/>
</dbReference>
<dbReference type="Gene3D" id="1.10.260.40">
    <property type="entry name" value="lambda repressor-like DNA-binding domains"/>
    <property type="match status" value="1"/>
</dbReference>
<reference evidence="1" key="1">
    <citation type="submission" date="2020-10" db="EMBL/GenBank/DDBJ databases">
        <title>De novo genome project of the cellulose decomposer Thermobifida halotolerans type strain.</title>
        <authorList>
            <person name="Nagy I."/>
            <person name="Horvath B."/>
            <person name="Kukolya J."/>
            <person name="Nagy I."/>
            <person name="Orsini M."/>
        </authorList>
    </citation>
    <scope>NUCLEOTIDE SEQUENCE</scope>
    <source>
        <strain evidence="1">DSM 44931</strain>
    </source>
</reference>
<dbReference type="RefSeq" id="WP_147417000.1">
    <property type="nucleotide sequence ID" value="NZ_CP063196.1"/>
</dbReference>
<dbReference type="GO" id="GO:0003677">
    <property type="term" value="F:DNA binding"/>
    <property type="evidence" value="ECO:0007669"/>
    <property type="project" value="InterPro"/>
</dbReference>
<evidence type="ECO:0000313" key="1">
    <source>
        <dbReference type="EMBL" id="UOE21415.1"/>
    </source>
</evidence>
<dbReference type="EMBL" id="CP063196">
    <property type="protein sequence ID" value="UOE21415.1"/>
    <property type="molecule type" value="Genomic_DNA"/>
</dbReference>
<organism evidence="1 2">
    <name type="scientific">Thermobifida halotolerans</name>
    <dbReference type="NCBI Taxonomy" id="483545"/>
    <lineage>
        <taxon>Bacteria</taxon>
        <taxon>Bacillati</taxon>
        <taxon>Actinomycetota</taxon>
        <taxon>Actinomycetes</taxon>
        <taxon>Streptosporangiales</taxon>
        <taxon>Nocardiopsidaceae</taxon>
        <taxon>Thermobifida</taxon>
    </lineage>
</organism>
<protein>
    <submittedName>
        <fullName evidence="1">Helix-turn-helix transcriptional regulator</fullName>
    </submittedName>
</protein>
<dbReference type="AlphaFoldDB" id="A0AA97M5T2"/>
<proteinExistence type="predicted"/>
<keyword evidence="2" id="KW-1185">Reference proteome</keyword>
<accession>A0AA97M5T2</accession>
<dbReference type="Pfam" id="PF13560">
    <property type="entry name" value="HTH_31"/>
    <property type="match status" value="1"/>
</dbReference>
<name>A0AA97M5T2_9ACTN</name>
<dbReference type="InterPro" id="IPR010982">
    <property type="entry name" value="Lambda_DNA-bd_dom_sf"/>
</dbReference>
<dbReference type="SUPFAM" id="SSF47413">
    <property type="entry name" value="lambda repressor-like DNA-binding domains"/>
    <property type="match status" value="1"/>
</dbReference>
<dbReference type="InterPro" id="IPR001387">
    <property type="entry name" value="Cro/C1-type_HTH"/>
</dbReference>